<feature type="region of interest" description="Disordered" evidence="5">
    <location>
        <begin position="21"/>
        <end position="65"/>
    </location>
</feature>
<evidence type="ECO:0000256" key="3">
    <source>
        <dbReference type="ARBA" id="ARBA00022989"/>
    </source>
</evidence>
<dbReference type="GeneID" id="37037220"/>
<feature type="transmembrane region" description="Helical" evidence="6">
    <location>
        <begin position="398"/>
        <end position="417"/>
    </location>
</feature>
<dbReference type="EMBL" id="KZ819351">
    <property type="protein sequence ID" value="PWN46302.1"/>
    <property type="molecule type" value="Genomic_DNA"/>
</dbReference>
<feature type="transmembrane region" description="Helical" evidence="6">
    <location>
        <begin position="257"/>
        <end position="280"/>
    </location>
</feature>
<sequence length="528" mass="58002">MVLQSFIQYKAFSQSADVQRLSTRNVKQPSGPSRAASTLVEQDVATGGKRTSDIDEERVAAKEKSSSDGKDEFLVDWDGSRDPLNPQNWSWFKKWSIVLLVSQIAIIVGVAAGIDSSAAQEAAARFEVSEEVMELQTAIFLVGFGVAAPFLGPLSEIGGRLPVYVITLGAFCLFEVGSALAPNIQTRVILRFFAGFFGSTPLSNAGGSLADIVGPTERTFVFPVFAAAGFLGPSLGPAIGGYLGYKVGQEWCDWLMAIWGGAIVILVALFMPETFAPSLLRMKALQIRKATGDERYTTALERARKDTPFIQHLRHAFAMPFKLLFLEPIVFFVALYMTVVYIVLFGAFEAYPLIFEPFDLNPGEIGLTFIAIAIGIGIAATPTPLVYKRYLLPPEERLILAMCLSWLVPVGLFWQAWTAYASIGPWPCIVAGLVWGIGVLSIFISSYQYVIDVYNVWSASALGSLTFLRYIVSGGGIMWTRPLFMSIGTHWALSFYGFLSVVMTIIPFAFYVYGKRIRSWSRYALSPV</sequence>
<feature type="transmembrane region" description="Helical" evidence="6">
    <location>
        <begin position="365"/>
        <end position="386"/>
    </location>
</feature>
<comment type="subcellular location">
    <subcellularLocation>
        <location evidence="1">Membrane</location>
        <topology evidence="1">Multi-pass membrane protein</topology>
    </subcellularLocation>
</comment>
<feature type="transmembrane region" description="Helical" evidence="6">
    <location>
        <begin position="135"/>
        <end position="155"/>
    </location>
</feature>
<proteinExistence type="predicted"/>
<feature type="domain" description="Major facilitator superfamily (MFS) profile" evidence="7">
    <location>
        <begin position="97"/>
        <end position="515"/>
    </location>
</feature>
<dbReference type="Proteomes" id="UP000245783">
    <property type="component" value="Unassembled WGS sequence"/>
</dbReference>
<feature type="transmembrane region" description="Helical" evidence="6">
    <location>
        <begin position="161"/>
        <end position="181"/>
    </location>
</feature>
<dbReference type="SUPFAM" id="SSF103473">
    <property type="entry name" value="MFS general substrate transporter"/>
    <property type="match status" value="1"/>
</dbReference>
<dbReference type="PROSITE" id="PS50850">
    <property type="entry name" value="MFS"/>
    <property type="match status" value="1"/>
</dbReference>
<gene>
    <name evidence="8" type="ORF">IE81DRAFT_332952</name>
</gene>
<evidence type="ECO:0000256" key="1">
    <source>
        <dbReference type="ARBA" id="ARBA00004141"/>
    </source>
</evidence>
<dbReference type="GO" id="GO:0022857">
    <property type="term" value="F:transmembrane transporter activity"/>
    <property type="evidence" value="ECO:0007669"/>
    <property type="project" value="InterPro"/>
</dbReference>
<dbReference type="PANTHER" id="PTHR23502:SF47">
    <property type="entry name" value="MAJOR FACILITATOR SUPERFAMILY (MFS) PROFILE DOMAIN-CONTAINING PROTEIN-RELATED"/>
    <property type="match status" value="1"/>
</dbReference>
<evidence type="ECO:0000313" key="8">
    <source>
        <dbReference type="EMBL" id="PWN46302.1"/>
    </source>
</evidence>
<feature type="compositionally biased region" description="Polar residues" evidence="5">
    <location>
        <begin position="21"/>
        <end position="40"/>
    </location>
</feature>
<keyword evidence="4 6" id="KW-0472">Membrane</keyword>
<feature type="transmembrane region" description="Helical" evidence="6">
    <location>
        <begin position="220"/>
        <end position="245"/>
    </location>
</feature>
<dbReference type="RefSeq" id="XP_025373462.1">
    <property type="nucleotide sequence ID" value="XM_025515350.1"/>
</dbReference>
<dbReference type="InterPro" id="IPR020846">
    <property type="entry name" value="MFS_dom"/>
</dbReference>
<feature type="transmembrane region" description="Helical" evidence="6">
    <location>
        <begin position="323"/>
        <end position="345"/>
    </location>
</feature>
<keyword evidence="2 6" id="KW-0812">Transmembrane</keyword>
<dbReference type="InParanoid" id="A0A316W8Z8"/>
<dbReference type="Pfam" id="PF07690">
    <property type="entry name" value="MFS_1"/>
    <property type="match status" value="1"/>
</dbReference>
<keyword evidence="9" id="KW-1185">Reference proteome</keyword>
<feature type="transmembrane region" description="Helical" evidence="6">
    <location>
        <begin position="491"/>
        <end position="513"/>
    </location>
</feature>
<evidence type="ECO:0000256" key="4">
    <source>
        <dbReference type="ARBA" id="ARBA00023136"/>
    </source>
</evidence>
<reference evidence="8 9" key="1">
    <citation type="journal article" date="2018" name="Mol. Biol. Evol.">
        <title>Broad Genomic Sampling Reveals a Smut Pathogenic Ancestry of the Fungal Clade Ustilaginomycotina.</title>
        <authorList>
            <person name="Kijpornyongpan T."/>
            <person name="Mondo S.J."/>
            <person name="Barry K."/>
            <person name="Sandor L."/>
            <person name="Lee J."/>
            <person name="Lipzen A."/>
            <person name="Pangilinan J."/>
            <person name="LaButti K."/>
            <person name="Hainaut M."/>
            <person name="Henrissat B."/>
            <person name="Grigoriev I.V."/>
            <person name="Spatafora J.W."/>
            <person name="Aime M.C."/>
        </authorList>
    </citation>
    <scope>NUCLEOTIDE SEQUENCE [LARGE SCALE GENOMIC DNA]</scope>
    <source>
        <strain evidence="8 9">MCA 4658</strain>
    </source>
</reference>
<feature type="transmembrane region" description="Helical" evidence="6">
    <location>
        <begin position="95"/>
        <end position="114"/>
    </location>
</feature>
<dbReference type="Gene3D" id="1.20.1250.20">
    <property type="entry name" value="MFS general substrate transporter like domains"/>
    <property type="match status" value="1"/>
</dbReference>
<feature type="transmembrane region" description="Helical" evidence="6">
    <location>
        <begin position="456"/>
        <end position="479"/>
    </location>
</feature>
<dbReference type="InterPro" id="IPR011701">
    <property type="entry name" value="MFS"/>
</dbReference>
<dbReference type="PANTHER" id="PTHR23502">
    <property type="entry name" value="MAJOR FACILITATOR SUPERFAMILY"/>
    <property type="match status" value="1"/>
</dbReference>
<dbReference type="InterPro" id="IPR036259">
    <property type="entry name" value="MFS_trans_sf"/>
</dbReference>
<evidence type="ECO:0000313" key="9">
    <source>
        <dbReference type="Proteomes" id="UP000245783"/>
    </source>
</evidence>
<dbReference type="AlphaFoldDB" id="A0A316W8Z8"/>
<evidence type="ECO:0000259" key="7">
    <source>
        <dbReference type="PROSITE" id="PS50850"/>
    </source>
</evidence>
<dbReference type="FunCoup" id="A0A316W8Z8">
    <property type="interactions" value="6"/>
</dbReference>
<dbReference type="OrthoDB" id="6770063at2759"/>
<evidence type="ECO:0000256" key="2">
    <source>
        <dbReference type="ARBA" id="ARBA00022692"/>
    </source>
</evidence>
<evidence type="ECO:0000256" key="5">
    <source>
        <dbReference type="SAM" id="MobiDB-lite"/>
    </source>
</evidence>
<keyword evidence="3 6" id="KW-1133">Transmembrane helix</keyword>
<evidence type="ECO:0000256" key="6">
    <source>
        <dbReference type="SAM" id="Phobius"/>
    </source>
</evidence>
<dbReference type="GO" id="GO:0005886">
    <property type="term" value="C:plasma membrane"/>
    <property type="evidence" value="ECO:0007669"/>
    <property type="project" value="TreeGrafter"/>
</dbReference>
<organism evidence="8 9">
    <name type="scientific">Ceraceosorus guamensis</name>
    <dbReference type="NCBI Taxonomy" id="1522189"/>
    <lineage>
        <taxon>Eukaryota</taxon>
        <taxon>Fungi</taxon>
        <taxon>Dikarya</taxon>
        <taxon>Basidiomycota</taxon>
        <taxon>Ustilaginomycotina</taxon>
        <taxon>Exobasidiomycetes</taxon>
        <taxon>Ceraceosorales</taxon>
        <taxon>Ceraceosoraceae</taxon>
        <taxon>Ceraceosorus</taxon>
    </lineage>
</organism>
<accession>A0A316W8Z8</accession>
<feature type="compositionally biased region" description="Basic and acidic residues" evidence="5">
    <location>
        <begin position="50"/>
        <end position="65"/>
    </location>
</feature>
<dbReference type="STRING" id="1522189.A0A316W8Z8"/>
<protein>
    <submittedName>
        <fullName evidence="8">MFS general substrate transporter</fullName>
    </submittedName>
</protein>
<feature type="transmembrane region" description="Helical" evidence="6">
    <location>
        <begin position="423"/>
        <end position="444"/>
    </location>
</feature>
<name>A0A316W8Z8_9BASI</name>